<reference evidence="2" key="1">
    <citation type="submission" date="2016-11" db="UniProtKB">
        <authorList>
            <consortium name="WormBaseParasite"/>
        </authorList>
    </citation>
    <scope>IDENTIFICATION</scope>
    <source>
        <strain evidence="2">KR3021</strain>
    </source>
</reference>
<accession>A0AC35TFY9</accession>
<proteinExistence type="predicted"/>
<evidence type="ECO:0000313" key="2">
    <source>
        <dbReference type="WBParaSite" id="RSKR_0000017000.1"/>
    </source>
</evidence>
<organism evidence="1 2">
    <name type="scientific">Rhabditophanes sp. KR3021</name>
    <dbReference type="NCBI Taxonomy" id="114890"/>
    <lineage>
        <taxon>Eukaryota</taxon>
        <taxon>Metazoa</taxon>
        <taxon>Ecdysozoa</taxon>
        <taxon>Nematoda</taxon>
        <taxon>Chromadorea</taxon>
        <taxon>Rhabditida</taxon>
        <taxon>Tylenchina</taxon>
        <taxon>Panagrolaimomorpha</taxon>
        <taxon>Strongyloidoidea</taxon>
        <taxon>Alloionematidae</taxon>
        <taxon>Rhabditophanes</taxon>
    </lineage>
</organism>
<dbReference type="Proteomes" id="UP000095286">
    <property type="component" value="Unplaced"/>
</dbReference>
<protein>
    <submittedName>
        <fullName evidence="2">Hexosyltransferase</fullName>
    </submittedName>
</protein>
<sequence>MRASGWRFFLRRHAFASTLVVLSLLNLWYFGFFDFCRQTSFDKFQWGDPDVDVRRQVILQMTGKEPEAPKINVHPLFDSIYEPSCVDQKLSIKNSVLIIVKTAPHRLQHREAIRETWGRVKEMSGFKIRTVFCMGQIESYSDELSKEHDIYDDLLVNNFVDQYYNNTFKMVGALHYSKNYCQIEVPFTLLIDDDYYLSPPNLINELKKHIPSERLYYGWKFDSSPFRSGFSKHAISLEDYPYSRYPAYISAGAILLTSQSTSEFYYAIEYVKFFKFDDVYLGIIAYILGINPTHQPKFGFWASDGKYDDFKSTILAHGFEPYLLKQRWTEQYS</sequence>
<name>A0AC35TFY9_9BILA</name>
<evidence type="ECO:0000313" key="1">
    <source>
        <dbReference type="Proteomes" id="UP000095286"/>
    </source>
</evidence>
<dbReference type="WBParaSite" id="RSKR_0000017000.1">
    <property type="protein sequence ID" value="RSKR_0000017000.1"/>
    <property type="gene ID" value="RSKR_0000017000"/>
</dbReference>